<keyword evidence="2" id="KW-1185">Reference proteome</keyword>
<evidence type="ECO:0000313" key="1">
    <source>
        <dbReference type="EMBL" id="SDM63011.1"/>
    </source>
</evidence>
<dbReference type="InterPro" id="IPR048868">
    <property type="entry name" value="OGG-like_put"/>
</dbReference>
<dbReference type="STRING" id="211114.SAMN04489726_2602"/>
<dbReference type="eggNOG" id="ENOG5033WW8">
    <property type="taxonomic scope" value="Bacteria"/>
</dbReference>
<protein>
    <submittedName>
        <fullName evidence="1">Uncharacterized protein</fullName>
    </submittedName>
</protein>
<dbReference type="Pfam" id="PF21790">
    <property type="entry name" value="OGG"/>
    <property type="match status" value="1"/>
</dbReference>
<dbReference type="OrthoDB" id="4077754at2"/>
<dbReference type="RefSeq" id="WP_030432555.1">
    <property type="nucleotide sequence ID" value="NZ_JOEF01000028.1"/>
</dbReference>
<evidence type="ECO:0000313" key="2">
    <source>
        <dbReference type="Proteomes" id="UP000183376"/>
    </source>
</evidence>
<organism evidence="1 2">
    <name type="scientific">Allokutzneria albata</name>
    <name type="common">Kibdelosporangium albatum</name>
    <dbReference type="NCBI Taxonomy" id="211114"/>
    <lineage>
        <taxon>Bacteria</taxon>
        <taxon>Bacillati</taxon>
        <taxon>Actinomycetota</taxon>
        <taxon>Actinomycetes</taxon>
        <taxon>Pseudonocardiales</taxon>
        <taxon>Pseudonocardiaceae</taxon>
        <taxon>Allokutzneria</taxon>
    </lineage>
</organism>
<proteinExistence type="predicted"/>
<reference evidence="1 2" key="1">
    <citation type="submission" date="2016-10" db="EMBL/GenBank/DDBJ databases">
        <authorList>
            <person name="de Groot N.N."/>
        </authorList>
    </citation>
    <scope>NUCLEOTIDE SEQUENCE [LARGE SCALE GENOMIC DNA]</scope>
    <source>
        <strain evidence="1 2">DSM 44149</strain>
    </source>
</reference>
<sequence>MSVLDFDKVFRGTPPARDSVYLLRQRVGFNKLHWLPHLPDAAFWPPELDAGTVDRRTVFQIARRADDELGAVHTLVAAYVWTAGPKQRGAVKLGMVFDHNPGAVGPNLSAAVRRTREDGPVAGFGMLTRKGSHALGRLPGSGFTKVLYFAAFDGKTGPLILDENVVIAVNALRGSDWGIDGPWSPEQYGDYLDYAADWAQRWRKGTPTDLVERTLSAAGQALGAHYAR</sequence>
<dbReference type="EMBL" id="LT629701">
    <property type="protein sequence ID" value="SDM63011.1"/>
    <property type="molecule type" value="Genomic_DNA"/>
</dbReference>
<accession>A0A1G9USX7</accession>
<name>A0A1G9USX7_ALLAB</name>
<gene>
    <name evidence="1" type="ORF">SAMN04489726_2602</name>
</gene>
<dbReference type="AlphaFoldDB" id="A0A1G9USX7"/>
<dbReference type="Proteomes" id="UP000183376">
    <property type="component" value="Chromosome I"/>
</dbReference>